<dbReference type="EMBL" id="HG316456">
    <property type="protein sequence ID" value="CDF89253.1"/>
    <property type="molecule type" value="Genomic_DNA"/>
</dbReference>
<keyword evidence="3" id="KW-1185">Reference proteome</keyword>
<gene>
    <name evidence="2" type="ORF">BN860_12816g</name>
</gene>
<accession>A0A8J2T594</accession>
<feature type="region of interest" description="Disordered" evidence="1">
    <location>
        <begin position="1"/>
        <end position="31"/>
    </location>
</feature>
<evidence type="ECO:0000313" key="2">
    <source>
        <dbReference type="EMBL" id="CDF89253.1"/>
    </source>
</evidence>
<feature type="compositionally biased region" description="Basic and acidic residues" evidence="1">
    <location>
        <begin position="12"/>
        <end position="21"/>
    </location>
</feature>
<sequence>MEKSGQLHSHTRILDDTRDSTEQNPPPYASFSGKRIMPVAYSLGKEGVMVFPSEEALSKYKHINYDRDPIDPHGLGLPLFKLIRKHRFLRLGKKPHYVIYKYLLLKNGAPAPQGSEVVVSDSTHTVYNVPFCYVYRKKHSKLTSYVFEFLAELRTRELELIDVQNEQRYCGSVGSYDLLWSSPDDEPDEYELHMDLENVMRMITNDLPSEKGKNKCKSEKAFPKEQQELSVVASYTLENRDYLPKKHPKYGDLILLEQSQVGNLETLGITSVPVVTQLLACHGLILQQLIEKVVYREEHQVERNKPAAQYAGKRDRERCYLTPRSEVWDSIFAH</sequence>
<dbReference type="AlphaFoldDB" id="A0A8J2T594"/>
<name>A0A8J2T594_ZYGB2</name>
<organism evidence="2 3">
    <name type="scientific">Zygosaccharomyces bailii (strain CLIB 213 / ATCC 58445 / CBS 680 / BCRC 21525 / NBRC 1098 / NCYC 1416 / NRRL Y-2227)</name>
    <dbReference type="NCBI Taxonomy" id="1333698"/>
    <lineage>
        <taxon>Eukaryota</taxon>
        <taxon>Fungi</taxon>
        <taxon>Dikarya</taxon>
        <taxon>Ascomycota</taxon>
        <taxon>Saccharomycotina</taxon>
        <taxon>Saccharomycetes</taxon>
        <taxon>Saccharomycetales</taxon>
        <taxon>Saccharomycetaceae</taxon>
        <taxon>Zygosaccharomyces</taxon>
    </lineage>
</organism>
<evidence type="ECO:0000313" key="3">
    <source>
        <dbReference type="Proteomes" id="UP000019375"/>
    </source>
</evidence>
<reference evidence="3" key="1">
    <citation type="journal article" date="2013" name="Genome Announc.">
        <title>Genome sequence of the food spoilage yeast Zygosaccharomyces bailii CLIB 213(T).</title>
        <authorList>
            <person name="Galeote V."/>
            <person name="Bigey F."/>
            <person name="Devillers H."/>
            <person name="Neuveglise C."/>
            <person name="Dequin S."/>
        </authorList>
    </citation>
    <scope>NUCLEOTIDE SEQUENCE [LARGE SCALE GENOMIC DNA]</scope>
    <source>
        <strain evidence="3">CLIB 213 / ATCC 58445 / CBS 680 / CCRC 21525 / NBRC 1098 / NCYC 1416 / NRRL Y-2227</strain>
    </source>
</reference>
<dbReference type="Proteomes" id="UP000019375">
    <property type="component" value="Unassembled WGS sequence"/>
</dbReference>
<proteinExistence type="predicted"/>
<protein>
    <submittedName>
        <fullName evidence="2">ZYBA0S03-12816g1_1</fullName>
    </submittedName>
</protein>
<evidence type="ECO:0000256" key="1">
    <source>
        <dbReference type="SAM" id="MobiDB-lite"/>
    </source>
</evidence>